<dbReference type="Proteomes" id="UP000031518">
    <property type="component" value="Unassembled WGS sequence"/>
</dbReference>
<gene>
    <name evidence="1" type="ORF">PYK22_01932</name>
</gene>
<sequence length="307" mass="33758">MGWNGTGRYIIENNYLEGAGENVMFGGAMPAINGLIPTNIVIRRNYFSKPPEWFNSPWSVKNLFELKSAQRVLIEANLFENCWVSGQNGYAVLFTTSGDVGYNWAKVEDVEFRYNIVRKVAAAFLMADEDWAHPSGKGGNYRVRQNLFYDVSGSIWPSGGDGVFLTIGGMGADNVVIEHNTILQSGNITLIGGGGVSQGFVFRDNIVNHSQYGIFGSGSGPDGPTIRDYLPGSIITKNVIIGAQVQYIEPQNWFPPGNYFPRSEKEVGFMDSGRHDYRLKDESAFKGKATNKSDPGVDVSLLNTLLN</sequence>
<evidence type="ECO:0000313" key="2">
    <source>
        <dbReference type="Proteomes" id="UP000031518"/>
    </source>
</evidence>
<accession>A0A0B6WXB2</accession>
<protein>
    <submittedName>
        <fullName evidence="1">Right handed beta helix region</fullName>
    </submittedName>
</protein>
<dbReference type="InterPro" id="IPR012334">
    <property type="entry name" value="Pectin_lyas_fold"/>
</dbReference>
<dbReference type="AlphaFoldDB" id="A0A0B6WXB2"/>
<dbReference type="Gene3D" id="2.160.20.10">
    <property type="entry name" value="Single-stranded right-handed beta-helix, Pectin lyase-like"/>
    <property type="match status" value="1"/>
</dbReference>
<evidence type="ECO:0000313" key="1">
    <source>
        <dbReference type="EMBL" id="CDM65923.1"/>
    </source>
</evidence>
<reference evidence="1 2" key="1">
    <citation type="submission" date="2013-12" db="EMBL/GenBank/DDBJ databases">
        <authorList>
            <person name="Stott M."/>
        </authorList>
    </citation>
    <scope>NUCLEOTIDE SEQUENCE [LARGE SCALE GENOMIC DNA]</scope>
    <source>
        <strain evidence="1 2">K22</strain>
    </source>
</reference>
<dbReference type="OrthoDB" id="3565729at2"/>
<name>A0A0B6WXB2_9BACT</name>
<keyword evidence="2" id="KW-1185">Reference proteome</keyword>
<reference evidence="1 2" key="2">
    <citation type="submission" date="2015-01" db="EMBL/GenBank/DDBJ databases">
        <title>Complete genome sequence of Pyrinomonas methylaliphatogenes type strain K22T.</title>
        <authorList>
            <person name="Lee K.C.Y."/>
            <person name="Power J.F."/>
            <person name="Dunfield P.F."/>
            <person name="Morgan X.C."/>
            <person name="Huttenhower C."/>
            <person name="Stott M.B."/>
        </authorList>
    </citation>
    <scope>NUCLEOTIDE SEQUENCE [LARGE SCALE GENOMIC DNA]</scope>
    <source>
        <strain evidence="1 2">K22</strain>
    </source>
</reference>
<organism evidence="1 2">
    <name type="scientific">Pyrinomonas methylaliphatogenes</name>
    <dbReference type="NCBI Taxonomy" id="454194"/>
    <lineage>
        <taxon>Bacteria</taxon>
        <taxon>Pseudomonadati</taxon>
        <taxon>Acidobacteriota</taxon>
        <taxon>Blastocatellia</taxon>
        <taxon>Blastocatellales</taxon>
        <taxon>Pyrinomonadaceae</taxon>
        <taxon>Pyrinomonas</taxon>
    </lineage>
</organism>
<dbReference type="InterPro" id="IPR011050">
    <property type="entry name" value="Pectin_lyase_fold/virulence"/>
</dbReference>
<dbReference type="EMBL" id="CBXV010000006">
    <property type="protein sequence ID" value="CDM65923.1"/>
    <property type="molecule type" value="Genomic_DNA"/>
</dbReference>
<dbReference type="SUPFAM" id="SSF51126">
    <property type="entry name" value="Pectin lyase-like"/>
    <property type="match status" value="1"/>
</dbReference>
<proteinExistence type="predicted"/>
<dbReference type="RefSeq" id="WP_041976559.1">
    <property type="nucleotide sequence ID" value="NZ_CBXV010000006.1"/>
</dbReference>